<evidence type="ECO:0000313" key="2">
    <source>
        <dbReference type="EMBL" id="GLJ77800.1"/>
    </source>
</evidence>
<reference evidence="2" key="1">
    <citation type="journal article" date="2014" name="Int. J. Syst. Evol. Microbiol.">
        <title>Complete genome sequence of Corynebacterium casei LMG S-19264T (=DSM 44701T), isolated from a smear-ripened cheese.</title>
        <authorList>
            <consortium name="US DOE Joint Genome Institute (JGI-PGF)"/>
            <person name="Walter F."/>
            <person name="Albersmeier A."/>
            <person name="Kalinowski J."/>
            <person name="Ruckert C."/>
        </authorList>
    </citation>
    <scope>NUCLEOTIDE SEQUENCE</scope>
    <source>
        <strain evidence="2">VKM Ac-1401</strain>
    </source>
</reference>
<dbReference type="GO" id="GO:0044877">
    <property type="term" value="F:protein-containing complex binding"/>
    <property type="evidence" value="ECO:0007669"/>
    <property type="project" value="TreeGrafter"/>
</dbReference>
<dbReference type="Proteomes" id="UP001142372">
    <property type="component" value="Unassembled WGS sequence"/>
</dbReference>
<dbReference type="InterPro" id="IPR016040">
    <property type="entry name" value="NAD(P)-bd_dom"/>
</dbReference>
<dbReference type="Pfam" id="PF13460">
    <property type="entry name" value="NAD_binding_10"/>
    <property type="match status" value="1"/>
</dbReference>
<dbReference type="AlphaFoldDB" id="A0A9W6HD03"/>
<dbReference type="RefSeq" id="WP_271178412.1">
    <property type="nucleotide sequence ID" value="NZ_BAAAJO010000003.1"/>
</dbReference>
<organism evidence="2 3">
    <name type="scientific">Leifsonia poae</name>
    <dbReference type="NCBI Taxonomy" id="110933"/>
    <lineage>
        <taxon>Bacteria</taxon>
        <taxon>Bacillati</taxon>
        <taxon>Actinomycetota</taxon>
        <taxon>Actinomycetes</taxon>
        <taxon>Micrococcales</taxon>
        <taxon>Microbacteriaceae</taxon>
        <taxon>Leifsonia</taxon>
    </lineage>
</organism>
<keyword evidence="3" id="KW-1185">Reference proteome</keyword>
<dbReference type="PANTHER" id="PTHR12126">
    <property type="entry name" value="NADH-UBIQUINONE OXIDOREDUCTASE 39 KDA SUBUNIT-RELATED"/>
    <property type="match status" value="1"/>
</dbReference>
<dbReference type="EMBL" id="BSEN01000015">
    <property type="protein sequence ID" value="GLJ77800.1"/>
    <property type="molecule type" value="Genomic_DNA"/>
</dbReference>
<sequence length="262" mass="27557">MPRVLVVGGTGLAGRAVTAEAIERGHDVVVASRRVPDDDAPAYVPGADYRFADLVTGDGLEEVLEGADVLVDASNGGGRAASHVFASGSQNLLHTAARFGVRQAVLLSIVNVDRSAYPYYRAKAAQERNYQESPIETRIVRATQFHDFITAFFERGSRLGVIPAPTKISFQPIAVGDVARVLVDAAEGHGAPNATRSIGGPEIRTARELAGEWKSVTGGRGAIVGLRVGGPLGATWRAGENLVPADALDGVTYRDWLSSSVA</sequence>
<proteinExistence type="predicted"/>
<dbReference type="PANTHER" id="PTHR12126:SF11">
    <property type="entry name" value="NADH DEHYDROGENASE [UBIQUINONE] 1 ALPHA SUBCOMPLEX SUBUNIT 9, MITOCHONDRIAL"/>
    <property type="match status" value="1"/>
</dbReference>
<dbReference type="SUPFAM" id="SSF51735">
    <property type="entry name" value="NAD(P)-binding Rossmann-fold domains"/>
    <property type="match status" value="1"/>
</dbReference>
<accession>A0A9W6HD03</accession>
<feature type="domain" description="NAD(P)-binding" evidence="1">
    <location>
        <begin position="8"/>
        <end position="186"/>
    </location>
</feature>
<dbReference type="Gene3D" id="3.40.50.720">
    <property type="entry name" value="NAD(P)-binding Rossmann-like Domain"/>
    <property type="match status" value="1"/>
</dbReference>
<reference evidence="2" key="2">
    <citation type="submission" date="2023-01" db="EMBL/GenBank/DDBJ databases">
        <authorList>
            <person name="Sun Q."/>
            <person name="Evtushenko L."/>
        </authorList>
    </citation>
    <scope>NUCLEOTIDE SEQUENCE</scope>
    <source>
        <strain evidence="2">VKM Ac-1401</strain>
    </source>
</reference>
<dbReference type="InterPro" id="IPR051207">
    <property type="entry name" value="ComplexI_NDUFA9_subunit"/>
</dbReference>
<dbReference type="InterPro" id="IPR036291">
    <property type="entry name" value="NAD(P)-bd_dom_sf"/>
</dbReference>
<evidence type="ECO:0000259" key="1">
    <source>
        <dbReference type="Pfam" id="PF13460"/>
    </source>
</evidence>
<protein>
    <submittedName>
        <fullName evidence="2">Nucleotide-diphosphate-sugar epimerase</fullName>
    </submittedName>
</protein>
<gene>
    <name evidence="2" type="ORF">GCM10017584_33740</name>
</gene>
<evidence type="ECO:0000313" key="3">
    <source>
        <dbReference type="Proteomes" id="UP001142372"/>
    </source>
</evidence>
<name>A0A9W6HD03_9MICO</name>
<comment type="caution">
    <text evidence="2">The sequence shown here is derived from an EMBL/GenBank/DDBJ whole genome shotgun (WGS) entry which is preliminary data.</text>
</comment>